<dbReference type="OrthoDB" id="5988477at2759"/>
<keyword evidence="3" id="KW-1185">Reference proteome</keyword>
<dbReference type="AlphaFoldDB" id="A0A6S7KY49"/>
<organism evidence="2 3">
    <name type="scientific">Paramuricea clavata</name>
    <name type="common">Red gorgonian</name>
    <name type="synonym">Violescent sea-whip</name>
    <dbReference type="NCBI Taxonomy" id="317549"/>
    <lineage>
        <taxon>Eukaryota</taxon>
        <taxon>Metazoa</taxon>
        <taxon>Cnidaria</taxon>
        <taxon>Anthozoa</taxon>
        <taxon>Octocorallia</taxon>
        <taxon>Malacalcyonacea</taxon>
        <taxon>Plexauridae</taxon>
        <taxon>Paramuricea</taxon>
    </lineage>
</organism>
<dbReference type="EMBL" id="CACRXK020018592">
    <property type="protein sequence ID" value="CAB4032673.1"/>
    <property type="molecule type" value="Genomic_DNA"/>
</dbReference>
<gene>
    <name evidence="2" type="ORF">PACLA_8A025211</name>
</gene>
<sequence>MADSTESETEAESETNDENEVQTSLPTTSKSSCRKFTGAARYKSTFQNEWTVKYKTFLRQVHGNIHAFYCNVCKKEVSVKHQGERDVIRHKDGEDHKRWERSLRNQPILNLATSSTNTLLFNTSKAEVLAAKFIVEHNLPISVSDHLGPLFRQMFPDSTIAKNYASAHTKTNCIINDAIAPPMQQELVSQMKNGPFSLAIDGSSDNDLEKMNPLTVRLFDINTHKVEGRFLDMCSATASTAQAIYDKMNEVLNKHDIPWDYCVGMSVDNTSVNVGRHNSIKTRVEDANDTVYFMGCPCHILHNTAFYGGKAFEEIVNFSADDLCVDIFYWFEHSSKRKNLLSDFCDFCDVQYRQVIKHVSTRWLSLESAVERVLKQYSPLKSYFLSNAEQQARFKRLKKLFQDPMTEIYLYFYQAVLPSFTCFNQLLQRSDPCIFLVYEGCWSIYKKILGKLLKVDKLEACLKDTTGDLMCVLENQRSDKDLFVGITTRMQLNKCLADGDISDQQAKKFYTAVRQFYIAAAKYMLKNLPLGDETLKNAQFVNWEKRVSGSFEQVAKVSLYFNYQ</sequence>
<dbReference type="InterPro" id="IPR012337">
    <property type="entry name" value="RNaseH-like_sf"/>
</dbReference>
<feature type="compositionally biased region" description="Acidic residues" evidence="1">
    <location>
        <begin position="1"/>
        <end position="20"/>
    </location>
</feature>
<evidence type="ECO:0000313" key="3">
    <source>
        <dbReference type="Proteomes" id="UP001152795"/>
    </source>
</evidence>
<name>A0A6S7KY49_PARCT</name>
<dbReference type="Proteomes" id="UP001152795">
    <property type="component" value="Unassembled WGS sequence"/>
</dbReference>
<accession>A0A6S7KY49</accession>
<dbReference type="PANTHER" id="PTHR37162:SF1">
    <property type="entry name" value="BED-TYPE DOMAIN-CONTAINING PROTEIN"/>
    <property type="match status" value="1"/>
</dbReference>
<feature type="region of interest" description="Disordered" evidence="1">
    <location>
        <begin position="1"/>
        <end position="32"/>
    </location>
</feature>
<reference evidence="2" key="1">
    <citation type="submission" date="2020-04" db="EMBL/GenBank/DDBJ databases">
        <authorList>
            <person name="Alioto T."/>
            <person name="Alioto T."/>
            <person name="Gomez Garrido J."/>
        </authorList>
    </citation>
    <scope>NUCLEOTIDE SEQUENCE</scope>
    <source>
        <strain evidence="2">A484AB</strain>
    </source>
</reference>
<dbReference type="PANTHER" id="PTHR37162">
    <property type="entry name" value="HAT FAMILY DIMERISATION DOMAINCONTAINING PROTEIN-RELATED"/>
    <property type="match status" value="1"/>
</dbReference>
<evidence type="ECO:0000256" key="1">
    <source>
        <dbReference type="SAM" id="MobiDB-lite"/>
    </source>
</evidence>
<dbReference type="SUPFAM" id="SSF53098">
    <property type="entry name" value="Ribonuclease H-like"/>
    <property type="match status" value="1"/>
</dbReference>
<feature type="compositionally biased region" description="Polar residues" evidence="1">
    <location>
        <begin position="21"/>
        <end position="31"/>
    </location>
</feature>
<comment type="caution">
    <text evidence="2">The sequence shown here is derived from an EMBL/GenBank/DDBJ whole genome shotgun (WGS) entry which is preliminary data.</text>
</comment>
<protein>
    <submittedName>
        <fullName evidence="2">PREDICTED: uncharacterized protein LOC107326933</fullName>
    </submittedName>
</protein>
<proteinExistence type="predicted"/>
<evidence type="ECO:0000313" key="2">
    <source>
        <dbReference type="EMBL" id="CAB4032673.1"/>
    </source>
</evidence>